<reference evidence="2 3" key="1">
    <citation type="submission" date="2019-01" db="EMBL/GenBank/DDBJ databases">
        <title>A draft genome assembly of the solar-powered sea slug Elysia chlorotica.</title>
        <authorList>
            <person name="Cai H."/>
            <person name="Li Q."/>
            <person name="Fang X."/>
            <person name="Li J."/>
            <person name="Curtis N.E."/>
            <person name="Altenburger A."/>
            <person name="Shibata T."/>
            <person name="Feng M."/>
            <person name="Maeda T."/>
            <person name="Schwartz J.A."/>
            <person name="Shigenobu S."/>
            <person name="Lundholm N."/>
            <person name="Nishiyama T."/>
            <person name="Yang H."/>
            <person name="Hasebe M."/>
            <person name="Li S."/>
            <person name="Pierce S.K."/>
            <person name="Wang J."/>
        </authorList>
    </citation>
    <scope>NUCLEOTIDE SEQUENCE [LARGE SCALE GENOMIC DNA]</scope>
    <source>
        <strain evidence="2">EC2010</strain>
        <tissue evidence="2">Whole organism of an adult</tissue>
    </source>
</reference>
<feature type="region of interest" description="Disordered" evidence="1">
    <location>
        <begin position="242"/>
        <end position="264"/>
    </location>
</feature>
<gene>
    <name evidence="2" type="ORF">EGW08_017034</name>
</gene>
<evidence type="ECO:0000256" key="1">
    <source>
        <dbReference type="SAM" id="MobiDB-lite"/>
    </source>
</evidence>
<keyword evidence="3" id="KW-1185">Reference proteome</keyword>
<evidence type="ECO:0000313" key="3">
    <source>
        <dbReference type="Proteomes" id="UP000271974"/>
    </source>
</evidence>
<evidence type="ECO:0000313" key="2">
    <source>
        <dbReference type="EMBL" id="RUS75197.1"/>
    </source>
</evidence>
<name>A0A3S1BUI1_ELYCH</name>
<dbReference type="AlphaFoldDB" id="A0A3S1BUI1"/>
<organism evidence="2 3">
    <name type="scientific">Elysia chlorotica</name>
    <name type="common">Eastern emerald elysia</name>
    <name type="synonym">Sea slug</name>
    <dbReference type="NCBI Taxonomy" id="188477"/>
    <lineage>
        <taxon>Eukaryota</taxon>
        <taxon>Metazoa</taxon>
        <taxon>Spiralia</taxon>
        <taxon>Lophotrochozoa</taxon>
        <taxon>Mollusca</taxon>
        <taxon>Gastropoda</taxon>
        <taxon>Heterobranchia</taxon>
        <taxon>Euthyneura</taxon>
        <taxon>Panpulmonata</taxon>
        <taxon>Sacoglossa</taxon>
        <taxon>Placobranchoidea</taxon>
        <taxon>Plakobranchidae</taxon>
        <taxon>Elysia</taxon>
    </lineage>
</organism>
<comment type="caution">
    <text evidence="2">The sequence shown here is derived from an EMBL/GenBank/DDBJ whole genome shotgun (WGS) entry which is preliminary data.</text>
</comment>
<dbReference type="EMBL" id="RQTK01000763">
    <property type="protein sequence ID" value="RUS75197.1"/>
    <property type="molecule type" value="Genomic_DNA"/>
</dbReference>
<dbReference type="Proteomes" id="UP000271974">
    <property type="component" value="Unassembled WGS sequence"/>
</dbReference>
<sequence>MSGQISWISIQDKAKFITSFVLAESLQVYRDDASAGGEQYNLRDINRAINRYRDACRDMSVRLAANSKLTGLGIDPEYETAPIFSGRGFDKPDMIAGSDPDPVSMGSNLVRDSDGWPGLTDSPGQNKLWSNDEQDDLELCQARTYTSGGTGGLTLQTEPSDQTQEWQPVDMCIKQSIATFERDASDSTLLPKSEQVQVASSRESYNKETVLSLKEQFGTDTELRQGRNSEIALHMFAGDLKSTQRSNIDEQEEKSEDVRTKRNEEENVLGKEFNNQRYIRRQSSDAQLYNSSSAFEPDKCQHFKSVSHPRKKLQKLKSSQRLWYNVKKNLTIMHCLPVPEITLQVPTS</sequence>
<accession>A0A3S1BUI1</accession>
<protein>
    <submittedName>
        <fullName evidence="2">Uncharacterized protein</fullName>
    </submittedName>
</protein>
<proteinExistence type="predicted"/>